<dbReference type="InterPro" id="IPR032710">
    <property type="entry name" value="NTF2-like_dom_sf"/>
</dbReference>
<evidence type="ECO:0000313" key="2">
    <source>
        <dbReference type="EMBL" id="TDP72665.1"/>
    </source>
</evidence>
<sequence length="123" mass="13665">MTDKPLSERIKSLELQRTRALVARDIALAATLHADDYQLITPAGKTFTKAAYLGAIETGDLVYTRWEPGEMAVRVSPAMAIVRYPVTLAFPSGNTVHCWHTDSYELRDGQWLAVWSQATAIKS</sequence>
<evidence type="ECO:0000259" key="1">
    <source>
        <dbReference type="Pfam" id="PF14534"/>
    </source>
</evidence>
<protein>
    <submittedName>
        <fullName evidence="2">Uncharacterized protein DUF4440</fullName>
    </submittedName>
</protein>
<dbReference type="Gene3D" id="3.10.450.50">
    <property type="match status" value="1"/>
</dbReference>
<keyword evidence="3" id="KW-1185">Reference proteome</keyword>
<proteinExistence type="predicted"/>
<dbReference type="OrthoDB" id="8229197at2"/>
<dbReference type="InParanoid" id="A0A4R6QR61"/>
<comment type="caution">
    <text evidence="2">The sequence shown here is derived from an EMBL/GenBank/DDBJ whole genome shotgun (WGS) entry which is preliminary data.</text>
</comment>
<name>A0A4R6QR61_9BURK</name>
<gene>
    <name evidence="2" type="ORF">DES47_102410</name>
</gene>
<accession>A0A4R6QR61</accession>
<dbReference type="EMBL" id="SNXS01000002">
    <property type="protein sequence ID" value="TDP72665.1"/>
    <property type="molecule type" value="Genomic_DNA"/>
</dbReference>
<reference evidence="2 3" key="1">
    <citation type="submission" date="2019-03" db="EMBL/GenBank/DDBJ databases">
        <title>Genomic Encyclopedia of Type Strains, Phase IV (KMG-IV): sequencing the most valuable type-strain genomes for metagenomic binning, comparative biology and taxonomic classification.</title>
        <authorList>
            <person name="Goeker M."/>
        </authorList>
    </citation>
    <scope>NUCLEOTIDE SEQUENCE [LARGE SCALE GENOMIC DNA]</scope>
    <source>
        <strain evidence="2 3">DSM 16998</strain>
    </source>
</reference>
<organism evidence="2 3">
    <name type="scientific">Roseateles toxinivorans</name>
    <dbReference type="NCBI Taxonomy" id="270368"/>
    <lineage>
        <taxon>Bacteria</taxon>
        <taxon>Pseudomonadati</taxon>
        <taxon>Pseudomonadota</taxon>
        <taxon>Betaproteobacteria</taxon>
        <taxon>Burkholderiales</taxon>
        <taxon>Sphaerotilaceae</taxon>
        <taxon>Roseateles</taxon>
    </lineage>
</organism>
<dbReference type="SUPFAM" id="SSF54427">
    <property type="entry name" value="NTF2-like"/>
    <property type="match status" value="1"/>
</dbReference>
<dbReference type="Proteomes" id="UP000295361">
    <property type="component" value="Unassembled WGS sequence"/>
</dbReference>
<dbReference type="RefSeq" id="WP_133700117.1">
    <property type="nucleotide sequence ID" value="NZ_SNXS01000002.1"/>
</dbReference>
<dbReference type="Pfam" id="PF14534">
    <property type="entry name" value="DUF4440"/>
    <property type="match status" value="1"/>
</dbReference>
<feature type="domain" description="DUF4440" evidence="1">
    <location>
        <begin position="10"/>
        <end position="112"/>
    </location>
</feature>
<evidence type="ECO:0000313" key="3">
    <source>
        <dbReference type="Proteomes" id="UP000295361"/>
    </source>
</evidence>
<dbReference type="InterPro" id="IPR027843">
    <property type="entry name" value="DUF4440"/>
</dbReference>
<dbReference type="AlphaFoldDB" id="A0A4R6QR61"/>